<dbReference type="Gene3D" id="3.20.20.80">
    <property type="entry name" value="Glycosidases"/>
    <property type="match status" value="1"/>
</dbReference>
<evidence type="ECO:0000313" key="13">
    <source>
        <dbReference type="Proteomes" id="UP000239494"/>
    </source>
</evidence>
<evidence type="ECO:0000256" key="1">
    <source>
        <dbReference type="ARBA" id="ARBA00000826"/>
    </source>
</evidence>
<dbReference type="InterPro" id="IPR006047">
    <property type="entry name" value="GH13_cat_dom"/>
</dbReference>
<dbReference type="InterPro" id="IPR013783">
    <property type="entry name" value="Ig-like_fold"/>
</dbReference>
<dbReference type="FunFam" id="3.20.20.80:FF:000003">
    <property type="entry name" value="1,4-alpha-glucan branching enzyme GlgB"/>
    <property type="match status" value="1"/>
</dbReference>
<comment type="similarity">
    <text evidence="3 9">Belongs to the glycosyl hydrolase 13 family. GlgB subfamily.</text>
</comment>
<evidence type="ECO:0000256" key="8">
    <source>
        <dbReference type="ARBA" id="ARBA00023277"/>
    </source>
</evidence>
<dbReference type="SMART" id="SM00642">
    <property type="entry name" value="Aamy"/>
    <property type="match status" value="1"/>
</dbReference>
<dbReference type="EMBL" id="PVTF01000011">
    <property type="protein sequence ID" value="PRY36631.1"/>
    <property type="molecule type" value="Genomic_DNA"/>
</dbReference>
<evidence type="ECO:0000256" key="4">
    <source>
        <dbReference type="ARBA" id="ARBA00022600"/>
    </source>
</evidence>
<dbReference type="RefSeq" id="WP_106192454.1">
    <property type="nucleotide sequence ID" value="NZ_PVTF01000011.1"/>
</dbReference>
<dbReference type="InterPro" id="IPR006407">
    <property type="entry name" value="GlgB"/>
</dbReference>
<dbReference type="NCBIfam" id="TIGR01515">
    <property type="entry name" value="branching_enzym"/>
    <property type="match status" value="1"/>
</dbReference>
<feature type="active site" description="Nucleophile" evidence="9 10">
    <location>
        <position position="413"/>
    </location>
</feature>
<dbReference type="InterPro" id="IPR004193">
    <property type="entry name" value="Glyco_hydro_13_N"/>
</dbReference>
<dbReference type="GO" id="GO:0005829">
    <property type="term" value="C:cytosol"/>
    <property type="evidence" value="ECO:0007669"/>
    <property type="project" value="TreeGrafter"/>
</dbReference>
<dbReference type="InterPro" id="IPR014756">
    <property type="entry name" value="Ig_E-set"/>
</dbReference>
<dbReference type="AlphaFoldDB" id="A0A2T0ST90"/>
<sequence length="726" mass="79510">MGSTTRGDHGAPAAARALLDGEHPDPHAVLGPHRDGDAVVVRVLRPGADAVDVLLPDGTAVPLAAAHPGGLFSARLPGPPGRYRLIVRTGDRVEVVDDGYRLPPVLERSDRRSIAEGSHRHLWRVLGAHRRTRVGDEDVAGVAFAVWAPNARGVRVRGDFDGWDGRANPMRLLADCGVWELFVPGVADGARYRFDVLGADGRWREKADPAASAAECPPANASVVHTTGHTWRDGGWLARRAAADWAAEPLSAYEVHLGSWTSTSDTSGGWPDYRTLAHALADHVTALGFTHVELMPVAEHPFSGSWGYQVTSHFAPTARFGDPDGFRYLVDHLHRRGIGVLLDFVPAHFPRDDWALARFDGTALYEHPDPRRGEHPDWGTLVFDFGRPQVRDFLVSAALHWIEEFHVDGLRVDAVSSMLYLDYSRGEGQWLPNEHGGRENLEAVALLRELTAAVHREHPGVLVVAEESTAWPGVTSADGLGFDLKWNMGWMHDVLDHVSHDPEDRPAVHDRLAFSFSYAWSERYVLPLSHDEVVHGKGSLWARTPGDGPAKAAGLRLLLAHAWAHPGKQLLFMGGEFGQPGEWDADGHPPWHLLDEPPHRDVARLVARLNELHRALPALHALDHSPDGFRWVSGDADGGVLAFLRLDGAGQVLLCAENFSATGHRGYRVGVPEPGPWSVVLDTEDLDRRDIAVARPVPWHGMPASVELDLAPSSALWLRPAGVRRR</sequence>
<proteinExistence type="inferred from homology"/>
<evidence type="ECO:0000256" key="10">
    <source>
        <dbReference type="PIRSR" id="PIRSR000463-1"/>
    </source>
</evidence>
<evidence type="ECO:0000256" key="3">
    <source>
        <dbReference type="ARBA" id="ARBA00009000"/>
    </source>
</evidence>
<organism evidence="12 13">
    <name type="scientific">Umezawaea tangerina</name>
    <dbReference type="NCBI Taxonomy" id="84725"/>
    <lineage>
        <taxon>Bacteria</taxon>
        <taxon>Bacillati</taxon>
        <taxon>Actinomycetota</taxon>
        <taxon>Actinomycetes</taxon>
        <taxon>Pseudonocardiales</taxon>
        <taxon>Pseudonocardiaceae</taxon>
        <taxon>Umezawaea</taxon>
    </lineage>
</organism>
<gene>
    <name evidence="9" type="primary">glgB</name>
    <name evidence="12" type="ORF">CLV43_1113</name>
</gene>
<comment type="pathway">
    <text evidence="2 9">Glycan biosynthesis; glycogen biosynthesis.</text>
</comment>
<dbReference type="CDD" id="cd02855">
    <property type="entry name" value="E_set_GBE_prok_N"/>
    <property type="match status" value="1"/>
</dbReference>
<reference evidence="12 13" key="1">
    <citation type="submission" date="2018-03" db="EMBL/GenBank/DDBJ databases">
        <title>Genomic Encyclopedia of Archaeal and Bacterial Type Strains, Phase II (KMG-II): from individual species to whole genera.</title>
        <authorList>
            <person name="Goeker M."/>
        </authorList>
    </citation>
    <scope>NUCLEOTIDE SEQUENCE [LARGE SCALE GENOMIC DNA]</scope>
    <source>
        <strain evidence="12 13">DSM 44720</strain>
    </source>
</reference>
<dbReference type="NCBIfam" id="NF003811">
    <property type="entry name" value="PRK05402.1"/>
    <property type="match status" value="1"/>
</dbReference>
<dbReference type="Pfam" id="PF00128">
    <property type="entry name" value="Alpha-amylase"/>
    <property type="match status" value="1"/>
</dbReference>
<dbReference type="InterPro" id="IPR017853">
    <property type="entry name" value="GH"/>
</dbReference>
<keyword evidence="4 9" id="KW-0321">Glycogen metabolism</keyword>
<accession>A0A2T0ST90</accession>
<dbReference type="InterPro" id="IPR013780">
    <property type="entry name" value="Glyco_hydro_b"/>
</dbReference>
<evidence type="ECO:0000256" key="6">
    <source>
        <dbReference type="ARBA" id="ARBA00022679"/>
    </source>
</evidence>
<dbReference type="GO" id="GO:0004553">
    <property type="term" value="F:hydrolase activity, hydrolyzing O-glycosyl compounds"/>
    <property type="evidence" value="ECO:0007669"/>
    <property type="project" value="InterPro"/>
</dbReference>
<keyword evidence="7 9" id="KW-0320">Glycogen biosynthesis</keyword>
<keyword evidence="5 9" id="KW-0328">Glycosyltransferase</keyword>
<dbReference type="PANTHER" id="PTHR43651">
    <property type="entry name" value="1,4-ALPHA-GLUCAN-BRANCHING ENZYME"/>
    <property type="match status" value="1"/>
</dbReference>
<dbReference type="UniPathway" id="UPA00164"/>
<evidence type="ECO:0000256" key="2">
    <source>
        <dbReference type="ARBA" id="ARBA00004964"/>
    </source>
</evidence>
<comment type="catalytic activity">
    <reaction evidence="1 9">
        <text>Transfers a segment of a (1-&gt;4)-alpha-D-glucan chain to a primary hydroxy group in a similar glucan chain.</text>
        <dbReference type="EC" id="2.4.1.18"/>
    </reaction>
</comment>
<dbReference type="PIRSF" id="PIRSF000463">
    <property type="entry name" value="GlgB"/>
    <property type="match status" value="1"/>
</dbReference>
<dbReference type="CDD" id="cd11322">
    <property type="entry name" value="AmyAc_Glg_BE"/>
    <property type="match status" value="1"/>
</dbReference>
<evidence type="ECO:0000259" key="11">
    <source>
        <dbReference type="SMART" id="SM00642"/>
    </source>
</evidence>
<dbReference type="HAMAP" id="MF_00685">
    <property type="entry name" value="GlgB"/>
    <property type="match status" value="1"/>
</dbReference>
<dbReference type="Gene3D" id="2.60.40.1180">
    <property type="entry name" value="Golgi alpha-mannosidase II"/>
    <property type="match status" value="1"/>
</dbReference>
<dbReference type="SUPFAM" id="SSF51445">
    <property type="entry name" value="(Trans)glycosidases"/>
    <property type="match status" value="1"/>
</dbReference>
<dbReference type="NCBIfam" id="NF008967">
    <property type="entry name" value="PRK12313.1"/>
    <property type="match status" value="1"/>
</dbReference>
<keyword evidence="13" id="KW-1185">Reference proteome</keyword>
<evidence type="ECO:0000256" key="9">
    <source>
        <dbReference type="HAMAP-Rule" id="MF_00685"/>
    </source>
</evidence>
<dbReference type="GO" id="GO:0005978">
    <property type="term" value="P:glycogen biosynthetic process"/>
    <property type="evidence" value="ECO:0007669"/>
    <property type="project" value="UniProtKB-UniRule"/>
</dbReference>
<evidence type="ECO:0000256" key="7">
    <source>
        <dbReference type="ARBA" id="ARBA00023056"/>
    </source>
</evidence>
<name>A0A2T0ST90_9PSEU</name>
<dbReference type="SUPFAM" id="SSF81296">
    <property type="entry name" value="E set domains"/>
    <property type="match status" value="2"/>
</dbReference>
<dbReference type="Pfam" id="PF02806">
    <property type="entry name" value="Alpha-amylase_C"/>
    <property type="match status" value="1"/>
</dbReference>
<dbReference type="GO" id="GO:0003844">
    <property type="term" value="F:1,4-alpha-glucan branching enzyme activity"/>
    <property type="evidence" value="ECO:0007669"/>
    <property type="project" value="UniProtKB-UniRule"/>
</dbReference>
<evidence type="ECO:0000313" key="12">
    <source>
        <dbReference type="EMBL" id="PRY36631.1"/>
    </source>
</evidence>
<dbReference type="InterPro" id="IPR054169">
    <property type="entry name" value="GlgB_N"/>
</dbReference>
<keyword evidence="6 9" id="KW-0808">Transferase</keyword>
<feature type="domain" description="Glycosyl hydrolase family 13 catalytic" evidence="11">
    <location>
        <begin position="254"/>
        <end position="613"/>
    </location>
</feature>
<protein>
    <recommendedName>
        <fullName evidence="9">1,4-alpha-glucan branching enzyme GlgB</fullName>
        <ecNumber evidence="9">2.4.1.18</ecNumber>
    </recommendedName>
    <alternativeName>
        <fullName evidence="9">1,4-alpha-D-glucan:1,4-alpha-D-glucan 6-glucosyl-transferase</fullName>
    </alternativeName>
    <alternativeName>
        <fullName evidence="9">Alpha-(1-&gt;4)-glucan branching enzyme</fullName>
    </alternativeName>
    <alternativeName>
        <fullName evidence="9">Glycogen branching enzyme</fullName>
        <shortName evidence="9">BE</shortName>
    </alternativeName>
</protein>
<dbReference type="InterPro" id="IPR044143">
    <property type="entry name" value="GlgB_N_E_set_prok"/>
</dbReference>
<dbReference type="InterPro" id="IPR037439">
    <property type="entry name" value="Branching_enzy"/>
</dbReference>
<dbReference type="Pfam" id="PF22019">
    <property type="entry name" value="GlgB_N"/>
    <property type="match status" value="1"/>
</dbReference>
<dbReference type="SUPFAM" id="SSF51011">
    <property type="entry name" value="Glycosyl hydrolase domain"/>
    <property type="match status" value="1"/>
</dbReference>
<dbReference type="Proteomes" id="UP000239494">
    <property type="component" value="Unassembled WGS sequence"/>
</dbReference>
<dbReference type="PANTHER" id="PTHR43651:SF3">
    <property type="entry name" value="1,4-ALPHA-GLUCAN-BRANCHING ENZYME"/>
    <property type="match status" value="1"/>
</dbReference>
<dbReference type="GO" id="GO:0043169">
    <property type="term" value="F:cation binding"/>
    <property type="evidence" value="ECO:0007669"/>
    <property type="project" value="InterPro"/>
</dbReference>
<comment type="subunit">
    <text evidence="9">Monomer.</text>
</comment>
<dbReference type="InterPro" id="IPR006048">
    <property type="entry name" value="A-amylase/branching_C"/>
</dbReference>
<evidence type="ECO:0000256" key="5">
    <source>
        <dbReference type="ARBA" id="ARBA00022676"/>
    </source>
</evidence>
<comment type="function">
    <text evidence="9">Catalyzes the formation of the alpha-1,6-glucosidic linkages in glycogen by scission of a 1,4-alpha-linked oligosaccharide from growing alpha-1,4-glucan chains and the subsequent attachment of the oligosaccharide to the alpha-1,6 position.</text>
</comment>
<feature type="active site" description="Proton donor" evidence="9 10">
    <location>
        <position position="466"/>
    </location>
</feature>
<dbReference type="Gene3D" id="2.60.40.10">
    <property type="entry name" value="Immunoglobulins"/>
    <property type="match status" value="2"/>
</dbReference>
<dbReference type="Pfam" id="PF02922">
    <property type="entry name" value="CBM_48"/>
    <property type="match status" value="1"/>
</dbReference>
<comment type="caution">
    <text evidence="12">The sequence shown here is derived from an EMBL/GenBank/DDBJ whole genome shotgun (WGS) entry which is preliminary data.</text>
</comment>
<keyword evidence="8 9" id="KW-0119">Carbohydrate metabolism</keyword>
<dbReference type="OrthoDB" id="9800174at2"/>
<dbReference type="EC" id="2.4.1.18" evidence="9"/>